<dbReference type="AlphaFoldDB" id="A0A6J6AZ92"/>
<proteinExistence type="predicted"/>
<gene>
    <name evidence="1" type="ORF">UFOPK1413_00149</name>
</gene>
<dbReference type="EMBL" id="CAEZSG010000012">
    <property type="protein sequence ID" value="CAB4531628.1"/>
    <property type="molecule type" value="Genomic_DNA"/>
</dbReference>
<accession>A0A6J6AZ92</accession>
<protein>
    <submittedName>
        <fullName evidence="1">Unannotated protein</fullName>
    </submittedName>
</protein>
<evidence type="ECO:0000313" key="1">
    <source>
        <dbReference type="EMBL" id="CAB4531628.1"/>
    </source>
</evidence>
<name>A0A6J6AZ92_9ZZZZ</name>
<organism evidence="1">
    <name type="scientific">freshwater metagenome</name>
    <dbReference type="NCBI Taxonomy" id="449393"/>
    <lineage>
        <taxon>unclassified sequences</taxon>
        <taxon>metagenomes</taxon>
        <taxon>ecological metagenomes</taxon>
    </lineage>
</organism>
<reference evidence="1" key="1">
    <citation type="submission" date="2020-05" db="EMBL/GenBank/DDBJ databases">
        <authorList>
            <person name="Chiriac C."/>
            <person name="Salcher M."/>
            <person name="Ghai R."/>
            <person name="Kavagutti S V."/>
        </authorList>
    </citation>
    <scope>NUCLEOTIDE SEQUENCE</scope>
</reference>
<sequence>MSHGYGGLHIECDTIARCNKSACGENLREATTFLCDIDCIRARPQNRHAIALQPVSKSQRGLTAQLNDCTKNGSTRALSVDDRENILQGERFEIETVTGVVVGGHRLGVAVDHDGFIARVGQGERGVNTGIVELDSLTDAVGPGPDDDDLRSIGGDHLGLGVVRRVVVRRQCRELARTRVHRLEHGADVLFQPERPHSVLRHSPDVSELNITKAVVLCQTNRFCGHRARRQFRRHLVDQHNLVEEPRVNRGCLKRLLNACPST</sequence>